<gene>
    <name evidence="3" type="ORF">FBZ88_10283</name>
</gene>
<dbReference type="EMBL" id="VITO01000002">
    <property type="protein sequence ID" value="TWB30518.1"/>
    <property type="molecule type" value="Genomic_DNA"/>
</dbReference>
<dbReference type="Proteomes" id="UP000316545">
    <property type="component" value="Unassembled WGS sequence"/>
</dbReference>
<reference evidence="3 4" key="1">
    <citation type="submission" date="2019-06" db="EMBL/GenBank/DDBJ databases">
        <title>Genomic Encyclopedia of Type Strains, Phase IV (KMG-V): Genome sequencing to study the core and pangenomes of soil and plant-associated prokaryotes.</title>
        <authorList>
            <person name="Whitman W."/>
        </authorList>
    </citation>
    <scope>NUCLEOTIDE SEQUENCE [LARGE SCALE GENOMIC DNA]</scope>
    <source>
        <strain evidence="3 4">BR 11865</strain>
    </source>
</reference>
<accession>A0A560G9E5</accession>
<evidence type="ECO:0000259" key="2">
    <source>
        <dbReference type="Pfam" id="PF01610"/>
    </source>
</evidence>
<dbReference type="Pfam" id="PF01610">
    <property type="entry name" value="DDE_Tnp_ISL3"/>
    <property type="match status" value="1"/>
</dbReference>
<protein>
    <submittedName>
        <fullName evidence="3">Transposase</fullName>
    </submittedName>
</protein>
<dbReference type="NCBIfam" id="NF033550">
    <property type="entry name" value="transpos_ISL3"/>
    <property type="match status" value="1"/>
</dbReference>
<name>A0A560G9E5_9PROT</name>
<dbReference type="PANTHER" id="PTHR33498">
    <property type="entry name" value="TRANSPOSASE FOR INSERTION SEQUENCE ELEMENT IS1557"/>
    <property type="match status" value="1"/>
</dbReference>
<evidence type="ECO:0000313" key="4">
    <source>
        <dbReference type="Proteomes" id="UP000316545"/>
    </source>
</evidence>
<evidence type="ECO:0000313" key="3">
    <source>
        <dbReference type="EMBL" id="TWB30518.1"/>
    </source>
</evidence>
<evidence type="ECO:0000256" key="1">
    <source>
        <dbReference type="SAM" id="MobiDB-lite"/>
    </source>
</evidence>
<feature type="region of interest" description="Disordered" evidence="1">
    <location>
        <begin position="244"/>
        <end position="293"/>
    </location>
</feature>
<proteinExistence type="predicted"/>
<dbReference type="PANTHER" id="PTHR33498:SF1">
    <property type="entry name" value="TRANSPOSASE FOR INSERTION SEQUENCE ELEMENT IS1557"/>
    <property type="match status" value="1"/>
</dbReference>
<dbReference type="InterPro" id="IPR047951">
    <property type="entry name" value="Transpos_ISL3"/>
</dbReference>
<feature type="compositionally biased region" description="Basic residues" evidence="1">
    <location>
        <begin position="257"/>
        <end position="268"/>
    </location>
</feature>
<dbReference type="InterPro" id="IPR002560">
    <property type="entry name" value="Transposase_DDE"/>
</dbReference>
<feature type="domain" description="Transposase IS204/IS1001/IS1096/IS1165 DDE" evidence="2">
    <location>
        <begin position="100"/>
        <end position="196"/>
    </location>
</feature>
<comment type="caution">
    <text evidence="3">The sequence shown here is derived from an EMBL/GenBank/DDBJ whole genome shotgun (WGS) entry which is preliminary data.</text>
</comment>
<keyword evidence="4" id="KW-1185">Reference proteome</keyword>
<organism evidence="3 4">
    <name type="scientific">Nitrospirillum amazonense</name>
    <dbReference type="NCBI Taxonomy" id="28077"/>
    <lineage>
        <taxon>Bacteria</taxon>
        <taxon>Pseudomonadati</taxon>
        <taxon>Pseudomonadota</taxon>
        <taxon>Alphaproteobacteria</taxon>
        <taxon>Rhodospirillales</taxon>
        <taxon>Azospirillaceae</taxon>
        <taxon>Nitrospirillum</taxon>
    </lineage>
</organism>
<sequence length="293" mass="32471">MDLPAAGRTAQLTLLARRFFCDAVFCGRCVFTERFDPTVLAPRARRTARLDKIVHHLGLALGGRPAAAMAQRLMMPVSNDTLLRVVRRRGSPKFVPPTVIGGDDWAWRRNQRYGTLICDLERRRTIALFPDREPATVQAWLEGQPQVSTVARDSGGGYAIATAKALPDATQVADRWHLMENASRAFLDAVRKSMKQIRVAVGATTIDPALLAAAEKLQYDGYVRREETNAAIQRCPRNAGRQFHRAGTTAGQDERRAARRRCASRSRRLCSGARPDERPNGAEPSKLIWATSG</sequence>
<dbReference type="AlphaFoldDB" id="A0A560G9E5"/>